<evidence type="ECO:0000313" key="1">
    <source>
        <dbReference type="EMBL" id="MBM0276391.1"/>
    </source>
</evidence>
<evidence type="ECO:0000313" key="2">
    <source>
        <dbReference type="Proteomes" id="UP000622245"/>
    </source>
</evidence>
<dbReference type="EMBL" id="JAEVHL010000054">
    <property type="protein sequence ID" value="MBM0276391.1"/>
    <property type="molecule type" value="Genomic_DNA"/>
</dbReference>
<keyword evidence="2" id="KW-1185">Reference proteome</keyword>
<accession>A0ABS1YGQ8</accession>
<comment type="caution">
    <text evidence="1">The sequence shown here is derived from an EMBL/GenBank/DDBJ whole genome shotgun (WGS) entry which is preliminary data.</text>
</comment>
<gene>
    <name evidence="1" type="ORF">JM949_13615</name>
</gene>
<organism evidence="1 2">
    <name type="scientific">Micromonospora tarensis</name>
    <dbReference type="NCBI Taxonomy" id="2806100"/>
    <lineage>
        <taxon>Bacteria</taxon>
        <taxon>Bacillati</taxon>
        <taxon>Actinomycetota</taxon>
        <taxon>Actinomycetes</taxon>
        <taxon>Micromonosporales</taxon>
        <taxon>Micromonosporaceae</taxon>
        <taxon>Micromonospora</taxon>
    </lineage>
</organism>
<proteinExistence type="predicted"/>
<name>A0ABS1YGQ8_9ACTN</name>
<protein>
    <submittedName>
        <fullName evidence="1">Uncharacterized protein</fullName>
    </submittedName>
</protein>
<reference evidence="1 2" key="1">
    <citation type="submission" date="2021-01" db="EMBL/GenBank/DDBJ databases">
        <title>Draft genome sequence of Micromonospora sp. strain STR1s_6.</title>
        <authorList>
            <person name="Karlyshev A."/>
            <person name="Jawad R."/>
        </authorList>
    </citation>
    <scope>NUCLEOTIDE SEQUENCE [LARGE SCALE GENOMIC DNA]</scope>
    <source>
        <strain evidence="1 2">STR1S-6</strain>
    </source>
</reference>
<dbReference type="RefSeq" id="WP_203148866.1">
    <property type="nucleotide sequence ID" value="NZ_JAEVHL010000054.1"/>
</dbReference>
<sequence>MTWADEQYDAVADAIYEQVWQVQAAGEDTAMVMLPVDDPRFPAAVPVVEPAGLSEAAWARRALADRLFDGLVDPEPGVWYGNENVVLSAAWPSSVDEAPGAREAFIEAAGVLEREGRAALRVGSGRGGVVLRLHGPAWSLVFRVSPVVRPILVCVDGLPDHCFWIQETAQERDLVRGSVSRVVEVASRNGWGGDKDAESAESAESV</sequence>
<dbReference type="Proteomes" id="UP000622245">
    <property type="component" value="Unassembled WGS sequence"/>
</dbReference>